<sequence length="453" mass="51819">MCYWKRNSSLMYLNGTFSLPTRLQATTIRVGSYWTRKDELDESDRTPELYKIGITDDTFQQVGKQDSDKHLLNSFESIDDRSGEHFCKTITGMLSRQQAEEEPKQEITLAELPLCTFGLLLKDECHKTVHTRSVGLHNLSELSNANFELLILRTKPVDQLQRESCNICFHHEQVLLEKFDKLQRSCCDPFNKHQCKVTKSLRAVSIDKAMELTITTGRHIKPGEKLCPSCRKYDTSQEPEQSYGYSASDTDIEDIDSITSIGCTPVKLHAMPVRSRISYAKRKIATATTEIQKKVSKVIQVPPYLVVNKGDATECDVCNDLIKLVTELKIKCCTTSRQEKIKMVTLAPSRWSQQKVSQEFGVTRHVVKPARKLKKSCGILAYPQKKQGKVLPDDVLKVYVNFLKMMKFPACVQVKKNSCQSELMMNVIVNKNVFYLLNKQVFYLLNKRLLLVE</sequence>
<name>T2M8W8_HYDVU</name>
<protein>
    <submittedName>
        <fullName evidence="1">Uncharacterized protein C11orf46</fullName>
    </submittedName>
</protein>
<dbReference type="OrthoDB" id="5984406at2759"/>
<reference evidence="1" key="1">
    <citation type="journal article" date="2013" name="Genome Biol. Evol.">
        <title>Punctuated emergences of genetic and phenotypic innovations in eumetazoan, bilaterian, euteleostome, and hominidae ancestors.</title>
        <authorList>
            <person name="Wenger Y."/>
            <person name="Galliot B."/>
        </authorList>
    </citation>
    <scope>NUCLEOTIDE SEQUENCE</scope>
    <source>
        <tissue evidence="1">Whole animals</tissue>
    </source>
</reference>
<dbReference type="AlphaFoldDB" id="T2M8W8"/>
<gene>
    <name evidence="1" type="primary">C11orf46</name>
</gene>
<organism evidence="1">
    <name type="scientific">Hydra vulgaris</name>
    <name type="common">Hydra</name>
    <name type="synonym">Hydra attenuata</name>
    <dbReference type="NCBI Taxonomy" id="6087"/>
    <lineage>
        <taxon>Eukaryota</taxon>
        <taxon>Metazoa</taxon>
        <taxon>Cnidaria</taxon>
        <taxon>Hydrozoa</taxon>
        <taxon>Hydroidolina</taxon>
        <taxon>Anthoathecata</taxon>
        <taxon>Aplanulata</taxon>
        <taxon>Hydridae</taxon>
        <taxon>Hydra</taxon>
    </lineage>
</organism>
<evidence type="ECO:0000313" key="1">
    <source>
        <dbReference type="EMBL" id="CDG68723.1"/>
    </source>
</evidence>
<feature type="non-terminal residue" evidence="1">
    <location>
        <position position="1"/>
    </location>
</feature>
<dbReference type="EMBL" id="HAAD01002491">
    <property type="protein sequence ID" value="CDG68723.1"/>
    <property type="molecule type" value="mRNA"/>
</dbReference>
<accession>T2M8W8</accession>
<proteinExistence type="evidence at transcript level"/>